<comment type="caution">
    <text evidence="1">The sequence shown here is derived from an EMBL/GenBank/DDBJ whole genome shotgun (WGS) entry which is preliminary data.</text>
</comment>
<evidence type="ECO:0000313" key="2">
    <source>
        <dbReference type="Proteomes" id="UP001165960"/>
    </source>
</evidence>
<dbReference type="EMBL" id="QTSX02000123">
    <property type="protein sequence ID" value="KAJ9088403.1"/>
    <property type="molecule type" value="Genomic_DNA"/>
</dbReference>
<reference evidence="1" key="1">
    <citation type="submission" date="2022-04" db="EMBL/GenBank/DDBJ databases">
        <title>Genome of the entomopathogenic fungus Entomophthora muscae.</title>
        <authorList>
            <person name="Elya C."/>
            <person name="Lovett B.R."/>
            <person name="Lee E."/>
            <person name="Macias A.M."/>
            <person name="Hajek A.E."/>
            <person name="De Bivort B.L."/>
            <person name="Kasson M.T."/>
            <person name="De Fine Licht H.H."/>
            <person name="Stajich J.E."/>
        </authorList>
    </citation>
    <scope>NUCLEOTIDE SEQUENCE</scope>
    <source>
        <strain evidence="1">Berkeley</strain>
    </source>
</reference>
<dbReference type="Proteomes" id="UP001165960">
    <property type="component" value="Unassembled WGS sequence"/>
</dbReference>
<keyword evidence="2" id="KW-1185">Reference proteome</keyword>
<protein>
    <submittedName>
        <fullName evidence="1">Uncharacterized protein</fullName>
    </submittedName>
</protein>
<accession>A0ACC2UMZ8</accession>
<sequence length="450" mass="51967">MLLPWFILDEIIRNVDYPLLLELRLLNRYANQSTKKLVFERFVFEENGFSALDLEFIFKYASLCLSISLPSCYSGNFFASNAMIPRVFSKFSRAHSLRVYLVNDLADQSLDLMCRSVPEIKHLSVYYVRKELRLISLASLACLTSLTICYATNSFRHYMLGDCAFPHLKRLVVVLIHDDLHHYKAELNGNFPQLAYLHTLGRMNGIDYSFFEVDIAKNKVLSVGKYSTKKKRLLSFRLSQGYQVDLLPLNSESLSASYRHVTSLLEEFLKSDCPPDSPLLVKDLFYSSYRWRIERNKPFKLPHVDAVTIDVLNLQEIRKPDSIYATTKIAARKFTTPNPNFIQWLVNFYPSLKYLDIHDSLDNLYWGGSFPSLETLKTKAGSLRVLVRFIDAAPRLQFIYSNISSQTARELIQRRPNLCICPYRCAGRKGRLFLSEYDNATFGHVDPCSL</sequence>
<evidence type="ECO:0000313" key="1">
    <source>
        <dbReference type="EMBL" id="KAJ9088403.1"/>
    </source>
</evidence>
<proteinExistence type="predicted"/>
<name>A0ACC2UMZ8_9FUNG</name>
<gene>
    <name evidence="1" type="ORF">DSO57_1023525</name>
</gene>
<organism evidence="1 2">
    <name type="scientific">Entomophthora muscae</name>
    <dbReference type="NCBI Taxonomy" id="34485"/>
    <lineage>
        <taxon>Eukaryota</taxon>
        <taxon>Fungi</taxon>
        <taxon>Fungi incertae sedis</taxon>
        <taxon>Zoopagomycota</taxon>
        <taxon>Entomophthoromycotina</taxon>
        <taxon>Entomophthoromycetes</taxon>
        <taxon>Entomophthorales</taxon>
        <taxon>Entomophthoraceae</taxon>
        <taxon>Entomophthora</taxon>
    </lineage>
</organism>